<evidence type="ECO:0000259" key="1">
    <source>
        <dbReference type="Pfam" id="PF12706"/>
    </source>
</evidence>
<dbReference type="EMBL" id="CP000230">
    <property type="protein sequence ID" value="ABC22499.1"/>
    <property type="molecule type" value="Genomic_DNA"/>
</dbReference>
<dbReference type="PANTHER" id="PTHR42663:SF6">
    <property type="entry name" value="HYDROLASE C777.06C-RELATED"/>
    <property type="match status" value="1"/>
</dbReference>
<dbReference type="HOGENOM" id="CLU_044538_2_1_5"/>
<dbReference type="AlphaFoldDB" id="Q2RTP6"/>
<dbReference type="RefSeq" id="WP_011389389.1">
    <property type="nucleotide sequence ID" value="NC_007643.1"/>
</dbReference>
<dbReference type="PROSITE" id="PS51257">
    <property type="entry name" value="PROKAR_LIPOPROTEIN"/>
    <property type="match status" value="1"/>
</dbReference>
<feature type="domain" description="Metallo-beta-lactamase" evidence="1">
    <location>
        <begin position="51"/>
        <end position="234"/>
    </location>
</feature>
<accession>Q2RTP6</accession>
<dbReference type="PATRIC" id="fig|269796.9.peg.1777"/>
<name>Q2RTP6_RHORT</name>
<dbReference type="STRING" id="269796.Rru_A1699"/>
<protein>
    <submittedName>
        <fullName evidence="2">Beta-lactamase-like</fullName>
    </submittedName>
</protein>
<reference evidence="2 3" key="1">
    <citation type="journal article" date="2011" name="Stand. Genomic Sci.">
        <title>Complete genome sequence of Rhodospirillum rubrum type strain (S1).</title>
        <authorList>
            <person name="Munk A.C."/>
            <person name="Copeland A."/>
            <person name="Lucas S."/>
            <person name="Lapidus A."/>
            <person name="Del Rio T.G."/>
            <person name="Barry K."/>
            <person name="Detter J.C."/>
            <person name="Hammon N."/>
            <person name="Israni S."/>
            <person name="Pitluck S."/>
            <person name="Brettin T."/>
            <person name="Bruce D."/>
            <person name="Han C."/>
            <person name="Tapia R."/>
            <person name="Gilna P."/>
            <person name="Schmutz J."/>
            <person name="Larimer F."/>
            <person name="Land M."/>
            <person name="Kyrpides N.C."/>
            <person name="Mavromatis K."/>
            <person name="Richardson P."/>
            <person name="Rohde M."/>
            <person name="Goker M."/>
            <person name="Klenk H.P."/>
            <person name="Zhang Y."/>
            <person name="Roberts G.P."/>
            <person name="Reslewic S."/>
            <person name="Schwartz D.C."/>
        </authorList>
    </citation>
    <scope>NUCLEOTIDE SEQUENCE [LARGE SCALE GENOMIC DNA]</scope>
    <source>
        <strain evidence="3">ATCC 11170 / ATH 1.1.1 / DSM 467 / LMG 4362 / NCIMB 8255 / S1</strain>
    </source>
</reference>
<dbReference type="Proteomes" id="UP000001929">
    <property type="component" value="Chromosome"/>
</dbReference>
<gene>
    <name evidence="2" type="ordered locus">Rru_A1699</name>
</gene>
<dbReference type="KEGG" id="rru:Rru_A1699"/>
<dbReference type="EnsemblBacteria" id="ABC22499">
    <property type="protein sequence ID" value="ABC22499"/>
    <property type="gene ID" value="Rru_A1699"/>
</dbReference>
<dbReference type="SUPFAM" id="SSF56281">
    <property type="entry name" value="Metallo-hydrolase/oxidoreductase"/>
    <property type="match status" value="1"/>
</dbReference>
<dbReference type="Gene3D" id="3.60.15.10">
    <property type="entry name" value="Ribonuclease Z/Hydroxyacylglutathione hydrolase-like"/>
    <property type="match status" value="1"/>
</dbReference>
<dbReference type="InterPro" id="IPR036866">
    <property type="entry name" value="RibonucZ/Hydroxyglut_hydro"/>
</dbReference>
<proteinExistence type="predicted"/>
<dbReference type="eggNOG" id="COG1235">
    <property type="taxonomic scope" value="Bacteria"/>
</dbReference>
<dbReference type="PhylomeDB" id="Q2RTP6"/>
<evidence type="ECO:0000313" key="3">
    <source>
        <dbReference type="Proteomes" id="UP000001929"/>
    </source>
</evidence>
<keyword evidence="3" id="KW-1185">Reference proteome</keyword>
<sequence>MRIRILGCGGAAGVPAIAAGWGACDPGEPRNRRLRPSILIEEDGEGGAPPHRLLVDASPDLRQQLLGAGVRALDGVVITHAHADHTHGIDDLREINRAMGRSLDLWATAEVLGDLCQRFDYCFTALAAEATSIYKPMIVPREITTPSFTIGAFPLRTFPQSHGWGETLGLRIGAFAYSTDVVALDEAAFAALAGIDTWIVDCFALQPHPTHAHLDKTLAWIERLKPRQAILTHMGPGLDYRATLDRLPPGVVPAHDGMIIEVHEPSV</sequence>
<evidence type="ECO:0000313" key="2">
    <source>
        <dbReference type="EMBL" id="ABC22499.1"/>
    </source>
</evidence>
<dbReference type="CDD" id="cd16279">
    <property type="entry name" value="metallo-hydrolase-like_MBL-fold"/>
    <property type="match status" value="1"/>
</dbReference>
<dbReference type="InterPro" id="IPR001279">
    <property type="entry name" value="Metallo-B-lactamas"/>
</dbReference>
<organism evidence="2 3">
    <name type="scientific">Rhodospirillum rubrum (strain ATCC 11170 / ATH 1.1.1 / DSM 467 / LMG 4362 / NCIMB 8255 / S1)</name>
    <dbReference type="NCBI Taxonomy" id="269796"/>
    <lineage>
        <taxon>Bacteria</taxon>
        <taxon>Pseudomonadati</taxon>
        <taxon>Pseudomonadota</taxon>
        <taxon>Alphaproteobacteria</taxon>
        <taxon>Rhodospirillales</taxon>
        <taxon>Rhodospirillaceae</taxon>
        <taxon>Rhodospirillum</taxon>
    </lineage>
</organism>
<dbReference type="PANTHER" id="PTHR42663">
    <property type="entry name" value="HYDROLASE C777.06C-RELATED-RELATED"/>
    <property type="match status" value="1"/>
</dbReference>
<dbReference type="Pfam" id="PF12706">
    <property type="entry name" value="Lactamase_B_2"/>
    <property type="match status" value="1"/>
</dbReference>